<proteinExistence type="predicted"/>
<reference evidence="1" key="1">
    <citation type="submission" date="2022-02" db="EMBL/GenBank/DDBJ databases">
        <title>Plant Genome Project.</title>
        <authorList>
            <person name="Zhang R.-G."/>
        </authorList>
    </citation>
    <scope>NUCLEOTIDE SEQUENCE</scope>
    <source>
        <strain evidence="1">AT1</strain>
    </source>
</reference>
<comment type="caution">
    <text evidence="1">The sequence shown here is derived from an EMBL/GenBank/DDBJ whole genome shotgun (WGS) entry which is preliminary data.</text>
</comment>
<name>A0ACC0LWD3_RHOML</name>
<gene>
    <name evidence="1" type="ORF">RHMOL_Rhmol11G0213200</name>
</gene>
<dbReference type="Proteomes" id="UP001062846">
    <property type="component" value="Chromosome 11"/>
</dbReference>
<organism evidence="1 2">
    <name type="scientific">Rhododendron molle</name>
    <name type="common">Chinese azalea</name>
    <name type="synonym">Azalea mollis</name>
    <dbReference type="NCBI Taxonomy" id="49168"/>
    <lineage>
        <taxon>Eukaryota</taxon>
        <taxon>Viridiplantae</taxon>
        <taxon>Streptophyta</taxon>
        <taxon>Embryophyta</taxon>
        <taxon>Tracheophyta</taxon>
        <taxon>Spermatophyta</taxon>
        <taxon>Magnoliopsida</taxon>
        <taxon>eudicotyledons</taxon>
        <taxon>Gunneridae</taxon>
        <taxon>Pentapetalae</taxon>
        <taxon>asterids</taxon>
        <taxon>Ericales</taxon>
        <taxon>Ericaceae</taxon>
        <taxon>Ericoideae</taxon>
        <taxon>Rhodoreae</taxon>
        <taxon>Rhododendron</taxon>
    </lineage>
</organism>
<evidence type="ECO:0000313" key="2">
    <source>
        <dbReference type="Proteomes" id="UP001062846"/>
    </source>
</evidence>
<sequence>MSNVDIHLYDFQYKCHVPLLQSKHTKPDIGVEEIKSMTNTEERDTAAATQSKVKEPHVAEENANAGELKDESPAVATEQVTTIGEKMLEYHLQGRRHKAQELKASKQVNESEGSSSLFQSKHTKPDIGVEEIQGNDYYRGEGNSCSNPGNYCWSS</sequence>
<evidence type="ECO:0000313" key="1">
    <source>
        <dbReference type="EMBL" id="KAI8532423.1"/>
    </source>
</evidence>
<dbReference type="EMBL" id="CM046398">
    <property type="protein sequence ID" value="KAI8532423.1"/>
    <property type="molecule type" value="Genomic_DNA"/>
</dbReference>
<accession>A0ACC0LWD3</accession>
<keyword evidence="2" id="KW-1185">Reference proteome</keyword>
<protein>
    <submittedName>
        <fullName evidence="1">Uncharacterized protein</fullName>
    </submittedName>
</protein>